<reference evidence="2" key="1">
    <citation type="journal article" date="2017" name="Nat. Ecol. Evol.">
        <title>Genome expansion and lineage-specific genetic innovations in the forest pathogenic fungi Armillaria.</title>
        <authorList>
            <person name="Sipos G."/>
            <person name="Prasanna A.N."/>
            <person name="Walter M.C."/>
            <person name="O'Connor E."/>
            <person name="Balint B."/>
            <person name="Krizsan K."/>
            <person name="Kiss B."/>
            <person name="Hess J."/>
            <person name="Varga T."/>
            <person name="Slot J."/>
            <person name="Riley R."/>
            <person name="Boka B."/>
            <person name="Rigling D."/>
            <person name="Barry K."/>
            <person name="Lee J."/>
            <person name="Mihaltcheva S."/>
            <person name="LaButti K."/>
            <person name="Lipzen A."/>
            <person name="Waldron R."/>
            <person name="Moloney N.M."/>
            <person name="Sperisen C."/>
            <person name="Kredics L."/>
            <person name="Vagvoelgyi C."/>
            <person name="Patrignani A."/>
            <person name="Fitzpatrick D."/>
            <person name="Nagy I."/>
            <person name="Doyle S."/>
            <person name="Anderson J.B."/>
            <person name="Grigoriev I.V."/>
            <person name="Gueldener U."/>
            <person name="Muensterkoetter M."/>
            <person name="Nagy L.G."/>
        </authorList>
    </citation>
    <scope>NUCLEOTIDE SEQUENCE [LARGE SCALE GENOMIC DNA]</scope>
    <source>
        <strain evidence="2">Ar21-2</strain>
    </source>
</reference>
<name>A0A2H3E9J4_ARMGA</name>
<evidence type="ECO:0000313" key="1">
    <source>
        <dbReference type="EMBL" id="PBK98037.1"/>
    </source>
</evidence>
<proteinExistence type="predicted"/>
<sequence>MDYYLVAILGRIAVGHERERHPAPTPLDGTCPSYPPHLSSRSDVLTIPVPEFALGRKTERVTLQ</sequence>
<dbReference type="Proteomes" id="UP000217790">
    <property type="component" value="Unassembled WGS sequence"/>
</dbReference>
<dbReference type="InParanoid" id="A0A2H3E9J4"/>
<keyword evidence="2" id="KW-1185">Reference proteome</keyword>
<dbReference type="EMBL" id="KZ293648">
    <property type="protein sequence ID" value="PBK98037.1"/>
    <property type="molecule type" value="Genomic_DNA"/>
</dbReference>
<gene>
    <name evidence="1" type="ORF">ARMGADRAFT_1008567</name>
</gene>
<dbReference type="AlphaFoldDB" id="A0A2H3E9J4"/>
<organism evidence="1 2">
    <name type="scientific">Armillaria gallica</name>
    <name type="common">Bulbous honey fungus</name>
    <name type="synonym">Armillaria bulbosa</name>
    <dbReference type="NCBI Taxonomy" id="47427"/>
    <lineage>
        <taxon>Eukaryota</taxon>
        <taxon>Fungi</taxon>
        <taxon>Dikarya</taxon>
        <taxon>Basidiomycota</taxon>
        <taxon>Agaricomycotina</taxon>
        <taxon>Agaricomycetes</taxon>
        <taxon>Agaricomycetidae</taxon>
        <taxon>Agaricales</taxon>
        <taxon>Marasmiineae</taxon>
        <taxon>Physalacriaceae</taxon>
        <taxon>Armillaria</taxon>
    </lineage>
</organism>
<accession>A0A2H3E9J4</accession>
<evidence type="ECO:0000313" key="2">
    <source>
        <dbReference type="Proteomes" id="UP000217790"/>
    </source>
</evidence>
<protein>
    <submittedName>
        <fullName evidence="1">Uncharacterized protein</fullName>
    </submittedName>
</protein>